<name>A0A4R3YYH7_9GAMM</name>
<dbReference type="Proteomes" id="UP000295719">
    <property type="component" value="Unassembled WGS sequence"/>
</dbReference>
<organism evidence="1 2">
    <name type="scientific">Biostraticola tofi</name>
    <dbReference type="NCBI Taxonomy" id="466109"/>
    <lineage>
        <taxon>Bacteria</taxon>
        <taxon>Pseudomonadati</taxon>
        <taxon>Pseudomonadota</taxon>
        <taxon>Gammaproteobacteria</taxon>
        <taxon>Enterobacterales</taxon>
        <taxon>Bruguierivoracaceae</taxon>
        <taxon>Biostraticola</taxon>
    </lineage>
</organism>
<dbReference type="EMBL" id="SMCR01000003">
    <property type="protein sequence ID" value="TCV98307.1"/>
    <property type="molecule type" value="Genomic_DNA"/>
</dbReference>
<keyword evidence="2" id="KW-1185">Reference proteome</keyword>
<accession>A0A4R3YYH7</accession>
<evidence type="ECO:0000313" key="2">
    <source>
        <dbReference type="Proteomes" id="UP000295719"/>
    </source>
</evidence>
<protein>
    <submittedName>
        <fullName evidence="1">Uncharacterized protein</fullName>
    </submittedName>
</protein>
<evidence type="ECO:0000313" key="1">
    <source>
        <dbReference type="EMBL" id="TCV98307.1"/>
    </source>
</evidence>
<gene>
    <name evidence="1" type="ORF">EDC52_103399</name>
</gene>
<dbReference type="AlphaFoldDB" id="A0A4R3YYH7"/>
<reference evidence="1 2" key="1">
    <citation type="submission" date="2019-03" db="EMBL/GenBank/DDBJ databases">
        <title>Genomic Encyclopedia of Type Strains, Phase IV (KMG-IV): sequencing the most valuable type-strain genomes for metagenomic binning, comparative biology and taxonomic classification.</title>
        <authorList>
            <person name="Goeker M."/>
        </authorList>
    </citation>
    <scope>NUCLEOTIDE SEQUENCE [LARGE SCALE GENOMIC DNA]</scope>
    <source>
        <strain evidence="1 2">DSM 19580</strain>
    </source>
</reference>
<dbReference type="RefSeq" id="WP_131865051.1">
    <property type="nucleotide sequence ID" value="NZ_SMCR01000003.1"/>
</dbReference>
<proteinExistence type="predicted"/>
<comment type="caution">
    <text evidence="1">The sequence shown here is derived from an EMBL/GenBank/DDBJ whole genome shotgun (WGS) entry which is preliminary data.</text>
</comment>
<sequence length="273" mass="31077">MNGVCRSGLIPIIGFMPVPPAPEPYDKFLLALLNNAVALHRLEPVKGLEGFIKGFSDVQKEIGEMLGCERHVDILHTRLYSFNAMIEQCYRSFSQPEGQTIEQRFVAARALGSTIRSLGPWLAHLLQRPESLFCYPLVSPLDLSFRHATLGYDRYLSDIQQQLEHLHSQWAHQGIACLMMSLKLSEDYLVTCLSKRICIQNPSPDRPSSTDTEKLISLHLRLFEFTGVMERLLLSLYCGTLYEGEFETGFTAIDEQITEIELLFKFDHELPLN</sequence>